<dbReference type="InterPro" id="IPR001060">
    <property type="entry name" value="FCH_dom"/>
</dbReference>
<dbReference type="GO" id="GO:0005737">
    <property type="term" value="C:cytoplasm"/>
    <property type="evidence" value="ECO:0007669"/>
    <property type="project" value="TreeGrafter"/>
</dbReference>
<dbReference type="SUPFAM" id="SSF103657">
    <property type="entry name" value="BAR/IMD domain-like"/>
    <property type="match status" value="1"/>
</dbReference>
<dbReference type="EMBL" id="CWKI01000002">
    <property type="protein sequence ID" value="CTR05560.1"/>
    <property type="molecule type" value="Genomic_DNA"/>
</dbReference>
<dbReference type="PANTHER" id="PTHR23065">
    <property type="entry name" value="PROLINE-SERINE-THREONINE PHOSPHATASE INTERACTING PROTEIN 1"/>
    <property type="match status" value="1"/>
</dbReference>
<evidence type="ECO:0000256" key="3">
    <source>
        <dbReference type="SAM" id="MobiDB-lite"/>
    </source>
</evidence>
<feature type="coiled-coil region" evidence="2">
    <location>
        <begin position="317"/>
        <end position="347"/>
    </location>
</feature>
<evidence type="ECO:0000259" key="4">
    <source>
        <dbReference type="PROSITE" id="PS50238"/>
    </source>
</evidence>
<feature type="compositionally biased region" description="Acidic residues" evidence="3">
    <location>
        <begin position="210"/>
        <end position="222"/>
    </location>
</feature>
<name>A0A0K3CAJ0_RHOTO</name>
<dbReference type="SMART" id="SM00324">
    <property type="entry name" value="RhoGAP"/>
    <property type="match status" value="1"/>
</dbReference>
<gene>
    <name evidence="6" type="primary">FGENESH: predicted gene_2.590</name>
    <name evidence="6" type="ORF">BN2166_0014210</name>
</gene>
<feature type="domain" description="F-BAR" evidence="5">
    <location>
        <begin position="20"/>
        <end position="407"/>
    </location>
</feature>
<dbReference type="GO" id="GO:0007010">
    <property type="term" value="P:cytoskeleton organization"/>
    <property type="evidence" value="ECO:0007669"/>
    <property type="project" value="TreeGrafter"/>
</dbReference>
<dbReference type="InterPro" id="IPR008936">
    <property type="entry name" value="Rho_GTPase_activation_prot"/>
</dbReference>
<dbReference type="PANTHER" id="PTHR23065:SF17">
    <property type="entry name" value="RHO-GTPASE-ACTIVATING PROTEIN RGD2"/>
    <property type="match status" value="1"/>
</dbReference>
<feature type="compositionally biased region" description="Low complexity" evidence="3">
    <location>
        <begin position="882"/>
        <end position="897"/>
    </location>
</feature>
<dbReference type="Gene3D" id="1.10.555.10">
    <property type="entry name" value="Rho GTPase activation protein"/>
    <property type="match status" value="1"/>
</dbReference>
<feature type="region of interest" description="Disordered" evidence="3">
    <location>
        <begin position="780"/>
        <end position="943"/>
    </location>
</feature>
<dbReference type="InterPro" id="IPR000198">
    <property type="entry name" value="RhoGAP_dom"/>
</dbReference>
<dbReference type="InterPro" id="IPR027267">
    <property type="entry name" value="AH/BAR_dom_sf"/>
</dbReference>
<accession>A0A0K3CAJ0</accession>
<evidence type="ECO:0000259" key="5">
    <source>
        <dbReference type="PROSITE" id="PS51741"/>
    </source>
</evidence>
<evidence type="ECO:0000256" key="1">
    <source>
        <dbReference type="PROSITE-ProRule" id="PRU01077"/>
    </source>
</evidence>
<protein>
    <submittedName>
        <fullName evidence="6">FGENESH: predicted gene_2.590 protein</fullName>
    </submittedName>
</protein>
<sequence>MAEPDKPEQTAPVQRPVLPPSFSNSFWSVPYRQGLESLFTALEAACVQSSELVEHVQARAELEEDLARRMVPPALRRDGFAIDEGASVRMGFEALLTAAVGEARARKALADDLQRTIIAPFSSWSASHTSRLSASRQTLFSHLTAYETALSHVQRLKTSYTDACRTADEVEDEWNFVRGKEELGGKWAPRPDEVDEAPAATRRARKNAEEGEDDEEGDEEEGLVGRSGATGGSVLGALGRALTVRRTGAGRSARAPVQETEKGEVEEGAAVVSPVLEEAKERIGKVLETREVKAGLDWSKNKFSSLLSTVVGPQSGYERYEKARRDADAAEEKYKKAVEELDALRLTLEATISSHLPYLQRLESDRLRAATSVLKSFHQAISALPKLVDSSLQRVGQSLELVRPEKDLRAIIERRRTGPFQPQPLIFQSHYSDPSPTTFGIDLRKFDETNPKRDEQPVPPVLEVLLEWVGKKGENVDDAERRKSWLYETPLSAQHALRSLLNNPSNVALPPSDLAALLEPFDLPLICSVVKLWLLELEQPPLTWSAYEELRSLYGARHVIADGQDGEQEKEEDEKRRNELAKVVGKLPKVHFEVSLGSLRLPLAADGLSSPGLSACGISLLTKYSLSQVLKAVISHLSQLVESTTTSEPLPTYLHKLSLSLSRPLLGPKTTTALNLDDRFPASVITDLVTSSSTIFSLATAIAHKEREERYRPRRQRTKPIDQRPRRSNLGLGERDTVDKEKAEEVLRQTKRESLLGVDTALAAGVGAGEGHFAASPLSATQEEFTKPPVPAKEDATSEETPLPPAEKKEPEDSTRSTEELSPNPEVVTEEAEKDDRAARGEPSEDAFVPPVSPGDAPAPAPSTAESTRDDEAVGGSEEKPLAPSSSLKRSSGPSRLRGARAPRPPSQVMAKVAAFEGGEGGSSKRDSWTRTKTPQPAAEETE</sequence>
<dbReference type="InterPro" id="IPR031160">
    <property type="entry name" value="F_BAR_dom"/>
</dbReference>
<proteinExistence type="predicted"/>
<feature type="compositionally biased region" description="Pro residues" evidence="3">
    <location>
        <begin position="851"/>
        <end position="861"/>
    </location>
</feature>
<keyword evidence="1 2" id="KW-0175">Coiled coil</keyword>
<reference evidence="6 7" key="1">
    <citation type="submission" date="2015-07" db="EMBL/GenBank/DDBJ databases">
        <authorList>
            <person name="Cajimat M.N.B."/>
            <person name="Milazzo M.L."/>
            <person name="Fulhorst C.F."/>
        </authorList>
    </citation>
    <scope>NUCLEOTIDE SEQUENCE [LARGE SCALE GENOMIC DNA]</scope>
    <source>
        <strain evidence="6">Single colony</strain>
    </source>
</reference>
<dbReference type="PROSITE" id="PS51741">
    <property type="entry name" value="F_BAR"/>
    <property type="match status" value="1"/>
</dbReference>
<dbReference type="SMART" id="SM00055">
    <property type="entry name" value="FCH"/>
    <property type="match status" value="1"/>
</dbReference>
<dbReference type="GO" id="GO:0005096">
    <property type="term" value="F:GTPase activator activity"/>
    <property type="evidence" value="ECO:0007669"/>
    <property type="project" value="TreeGrafter"/>
</dbReference>
<dbReference type="GO" id="GO:0007264">
    <property type="term" value="P:small GTPase-mediated signal transduction"/>
    <property type="evidence" value="ECO:0007669"/>
    <property type="project" value="TreeGrafter"/>
</dbReference>
<organism evidence="6 7">
    <name type="scientific">Rhodotorula toruloides</name>
    <name type="common">Yeast</name>
    <name type="synonym">Rhodosporidium toruloides</name>
    <dbReference type="NCBI Taxonomy" id="5286"/>
    <lineage>
        <taxon>Eukaryota</taxon>
        <taxon>Fungi</taxon>
        <taxon>Dikarya</taxon>
        <taxon>Basidiomycota</taxon>
        <taxon>Pucciniomycotina</taxon>
        <taxon>Microbotryomycetes</taxon>
        <taxon>Sporidiobolales</taxon>
        <taxon>Sporidiobolaceae</taxon>
        <taxon>Rhodotorula</taxon>
    </lineage>
</organism>
<feature type="compositionally biased region" description="Basic and acidic residues" evidence="3">
    <location>
        <begin position="834"/>
        <end position="843"/>
    </location>
</feature>
<feature type="region of interest" description="Disordered" evidence="3">
    <location>
        <begin position="183"/>
        <end position="231"/>
    </location>
</feature>
<feature type="compositionally biased region" description="Basic and acidic residues" evidence="3">
    <location>
        <begin position="733"/>
        <end position="742"/>
    </location>
</feature>
<feature type="compositionally biased region" description="Basic and acidic residues" evidence="3">
    <location>
        <begin position="183"/>
        <end position="192"/>
    </location>
</feature>
<dbReference type="SUPFAM" id="SSF48350">
    <property type="entry name" value="GTPase activation domain, GAP"/>
    <property type="match status" value="1"/>
</dbReference>
<dbReference type="Proteomes" id="UP000199069">
    <property type="component" value="Unassembled WGS sequence"/>
</dbReference>
<keyword evidence="7" id="KW-1185">Reference proteome</keyword>
<dbReference type="GO" id="GO:0000935">
    <property type="term" value="C:division septum"/>
    <property type="evidence" value="ECO:0007669"/>
    <property type="project" value="TreeGrafter"/>
</dbReference>
<feature type="region of interest" description="Disordered" evidence="3">
    <location>
        <begin position="706"/>
        <end position="742"/>
    </location>
</feature>
<feature type="compositionally biased region" description="Basic and acidic residues" evidence="3">
    <location>
        <begin position="867"/>
        <end position="881"/>
    </location>
</feature>
<evidence type="ECO:0000256" key="2">
    <source>
        <dbReference type="SAM" id="Coils"/>
    </source>
</evidence>
<dbReference type="OMA" id="RKTWIYE"/>
<dbReference type="GO" id="GO:0005886">
    <property type="term" value="C:plasma membrane"/>
    <property type="evidence" value="ECO:0007669"/>
    <property type="project" value="TreeGrafter"/>
</dbReference>
<dbReference type="PROSITE" id="PS50238">
    <property type="entry name" value="RHOGAP"/>
    <property type="match status" value="1"/>
</dbReference>
<dbReference type="STRING" id="5286.A0A0K3CAJ0"/>
<evidence type="ECO:0000313" key="6">
    <source>
        <dbReference type="EMBL" id="CTR05560.1"/>
    </source>
</evidence>
<evidence type="ECO:0000313" key="7">
    <source>
        <dbReference type="Proteomes" id="UP000199069"/>
    </source>
</evidence>
<dbReference type="Gene3D" id="1.20.1270.60">
    <property type="entry name" value="Arfaptin homology (AH) domain/BAR domain"/>
    <property type="match status" value="2"/>
</dbReference>
<feature type="compositionally biased region" description="Basic and acidic residues" evidence="3">
    <location>
        <begin position="806"/>
        <end position="819"/>
    </location>
</feature>
<feature type="domain" description="Rho-GAP" evidence="4">
    <location>
        <begin position="441"/>
        <end position="696"/>
    </location>
</feature>
<dbReference type="AlphaFoldDB" id="A0A0K3CAJ0"/>